<keyword evidence="4" id="KW-0274">FAD</keyword>
<feature type="domain" description="External alternative NADH-ubiquinone oxidoreductase-like C-terminal" evidence="11">
    <location>
        <begin position="343"/>
        <end position="393"/>
    </location>
</feature>
<dbReference type="Pfam" id="PF22366">
    <property type="entry name" value="NDH2_C"/>
    <property type="match status" value="1"/>
</dbReference>
<dbReference type="AlphaFoldDB" id="A0A4R5U1X5"/>
<dbReference type="PANTHER" id="PTHR43706">
    <property type="entry name" value="NADH DEHYDROGENASE"/>
    <property type="match status" value="1"/>
</dbReference>
<sequence>MVGGGFAGLWAVRALKSAPVRITLVDRGNHHLFQPLLYQVATAGLSAPDIAAPLRQILRRQKNVVVRMATVSTIDADAKTLELDCDGGNETLAFDYLLLATGATHAYFGNERWAAHAPGLKTLDDALDLRRKLLLAFERAESETDPDARDAWLSFGIIGGGPTGVELAGTLAEIARHTLQGEFRNIDPSRARVRLIEAGPRVLASFPEDLSEKARKQLERLGVEVSTGTPVKDITADGYRLGETFVPAKTIVWAAGVSASPLGECLGVPLDKAGRVPVEPDLTVPGHPDIFVAGDLATLKQANGKPVPGVAPAAKQMGKHVAKAIRARLKGVGIAPFRYRDFGNLATIGRMAAVVDLGAWKFSGIVAWWFWLLAHLFFLIGFRNRSVVLLNWSVAYWTHQRAARIILGGDDTRC</sequence>
<proteinExistence type="inferred from homology"/>
<comment type="similarity">
    <text evidence="1">Belongs to the NADH dehydrogenase family.</text>
</comment>
<dbReference type="InterPro" id="IPR036188">
    <property type="entry name" value="FAD/NAD-bd_sf"/>
</dbReference>
<feature type="transmembrane region" description="Helical" evidence="9">
    <location>
        <begin position="360"/>
        <end position="382"/>
    </location>
</feature>
<reference evidence="12 13" key="1">
    <citation type="submission" date="2019-03" db="EMBL/GenBank/DDBJ databases">
        <title>Luteimonas zhaokaii sp.nov., isolated from the rectal contents of Plateau pika in Yushu, Qinghai Province, China.</title>
        <authorList>
            <person name="Zhang G."/>
        </authorList>
    </citation>
    <scope>NUCLEOTIDE SEQUENCE [LARGE SCALE GENOMIC DNA]</scope>
    <source>
        <strain evidence="12 13">B9</strain>
    </source>
</reference>
<dbReference type="EMBL" id="SMTF01000002">
    <property type="protein sequence ID" value="TDK27532.1"/>
    <property type="molecule type" value="Genomic_DNA"/>
</dbReference>
<evidence type="ECO:0000256" key="3">
    <source>
        <dbReference type="ARBA" id="ARBA00022630"/>
    </source>
</evidence>
<keyword evidence="9" id="KW-0812">Transmembrane</keyword>
<evidence type="ECO:0000259" key="11">
    <source>
        <dbReference type="Pfam" id="PF22366"/>
    </source>
</evidence>
<name>A0A4R5U1X5_9GAMM</name>
<keyword evidence="9" id="KW-1133">Transmembrane helix</keyword>
<dbReference type="Gene3D" id="3.50.50.100">
    <property type="match status" value="1"/>
</dbReference>
<evidence type="ECO:0000256" key="2">
    <source>
        <dbReference type="ARBA" id="ARBA00012637"/>
    </source>
</evidence>
<dbReference type="SUPFAM" id="SSF51905">
    <property type="entry name" value="FAD/NAD(P)-binding domain"/>
    <property type="match status" value="1"/>
</dbReference>
<evidence type="ECO:0000256" key="5">
    <source>
        <dbReference type="ARBA" id="ARBA00022946"/>
    </source>
</evidence>
<protein>
    <recommendedName>
        <fullName evidence="2">NADH:ubiquinone reductase (non-electrogenic)</fullName>
        <ecNumber evidence="2">1.6.5.9</ecNumber>
    </recommendedName>
</protein>
<dbReference type="PANTHER" id="PTHR43706:SF47">
    <property type="entry name" value="EXTERNAL NADH-UBIQUINONE OXIDOREDUCTASE 1, MITOCHONDRIAL-RELATED"/>
    <property type="match status" value="1"/>
</dbReference>
<evidence type="ECO:0000256" key="1">
    <source>
        <dbReference type="ARBA" id="ARBA00005272"/>
    </source>
</evidence>
<comment type="catalytic activity">
    <reaction evidence="8">
        <text>a quinone + NADH + H(+) = a quinol + NAD(+)</text>
        <dbReference type="Rhea" id="RHEA:46160"/>
        <dbReference type="ChEBI" id="CHEBI:15378"/>
        <dbReference type="ChEBI" id="CHEBI:24646"/>
        <dbReference type="ChEBI" id="CHEBI:57540"/>
        <dbReference type="ChEBI" id="CHEBI:57945"/>
        <dbReference type="ChEBI" id="CHEBI:132124"/>
        <dbReference type="EC" id="1.6.5.9"/>
    </reaction>
</comment>
<accession>A0A4R5U1X5</accession>
<evidence type="ECO:0000313" key="13">
    <source>
        <dbReference type="Proteomes" id="UP000294796"/>
    </source>
</evidence>
<evidence type="ECO:0000313" key="12">
    <source>
        <dbReference type="EMBL" id="TDK27532.1"/>
    </source>
</evidence>
<dbReference type="GO" id="GO:0050136">
    <property type="term" value="F:NADH dehydrogenase (quinone) (non-electrogenic) activity"/>
    <property type="evidence" value="ECO:0007669"/>
    <property type="project" value="UniProtKB-EC"/>
</dbReference>
<gene>
    <name evidence="12" type="ORF">E2F46_02830</name>
</gene>
<evidence type="ECO:0000256" key="6">
    <source>
        <dbReference type="ARBA" id="ARBA00023002"/>
    </source>
</evidence>
<dbReference type="OrthoDB" id="9781621at2"/>
<dbReference type="EC" id="1.6.5.9" evidence="2"/>
<dbReference type="InterPro" id="IPR023753">
    <property type="entry name" value="FAD/NAD-binding_dom"/>
</dbReference>
<dbReference type="Proteomes" id="UP000294796">
    <property type="component" value="Unassembled WGS sequence"/>
</dbReference>
<keyword evidence="3" id="KW-0285">Flavoprotein</keyword>
<keyword evidence="9" id="KW-0472">Membrane</keyword>
<dbReference type="PRINTS" id="PR00368">
    <property type="entry name" value="FADPNR"/>
</dbReference>
<evidence type="ECO:0000256" key="8">
    <source>
        <dbReference type="ARBA" id="ARBA00047599"/>
    </source>
</evidence>
<evidence type="ECO:0000256" key="4">
    <source>
        <dbReference type="ARBA" id="ARBA00022827"/>
    </source>
</evidence>
<dbReference type="InterPro" id="IPR054585">
    <property type="entry name" value="NDH2-like_C"/>
</dbReference>
<keyword evidence="7" id="KW-0520">NAD</keyword>
<dbReference type="Pfam" id="PF07992">
    <property type="entry name" value="Pyr_redox_2"/>
    <property type="match status" value="1"/>
</dbReference>
<keyword evidence="13" id="KW-1185">Reference proteome</keyword>
<feature type="domain" description="FAD/NAD(P)-binding" evidence="10">
    <location>
        <begin position="2"/>
        <end position="318"/>
    </location>
</feature>
<evidence type="ECO:0000256" key="7">
    <source>
        <dbReference type="ARBA" id="ARBA00023027"/>
    </source>
</evidence>
<dbReference type="InterPro" id="IPR045024">
    <property type="entry name" value="NDH-2"/>
</dbReference>
<organism evidence="12 13">
    <name type="scientific">Luteimonas aestuarii</name>
    <dbReference type="NCBI Taxonomy" id="453837"/>
    <lineage>
        <taxon>Bacteria</taxon>
        <taxon>Pseudomonadati</taxon>
        <taxon>Pseudomonadota</taxon>
        <taxon>Gammaproteobacteria</taxon>
        <taxon>Lysobacterales</taxon>
        <taxon>Lysobacteraceae</taxon>
        <taxon>Luteimonas</taxon>
    </lineage>
</organism>
<keyword evidence="5" id="KW-0809">Transit peptide</keyword>
<evidence type="ECO:0000259" key="10">
    <source>
        <dbReference type="Pfam" id="PF07992"/>
    </source>
</evidence>
<keyword evidence="6" id="KW-0560">Oxidoreductase</keyword>
<comment type="caution">
    <text evidence="12">The sequence shown here is derived from an EMBL/GenBank/DDBJ whole genome shotgun (WGS) entry which is preliminary data.</text>
</comment>
<evidence type="ECO:0000256" key="9">
    <source>
        <dbReference type="SAM" id="Phobius"/>
    </source>
</evidence>